<name>A0A3P1SJ76_9GAMM</name>
<dbReference type="Pfam" id="PF22150">
    <property type="entry name" value="Tt1218-like"/>
    <property type="match status" value="1"/>
</dbReference>
<dbReference type="InterPro" id="IPR054402">
    <property type="entry name" value="Tt1218-like_dom"/>
</dbReference>
<evidence type="ECO:0000313" key="4">
    <source>
        <dbReference type="Proteomes" id="UP000267535"/>
    </source>
</evidence>
<keyword evidence="1" id="KW-1133">Transmembrane helix</keyword>
<dbReference type="NCBIfam" id="TIGR02523">
    <property type="entry name" value="type_IV_pilV"/>
    <property type="match status" value="1"/>
</dbReference>
<feature type="transmembrane region" description="Helical" evidence="1">
    <location>
        <begin position="31"/>
        <end position="53"/>
    </location>
</feature>
<dbReference type="NCBIfam" id="TIGR02532">
    <property type="entry name" value="IV_pilin_GFxxxE"/>
    <property type="match status" value="1"/>
</dbReference>
<organism evidence="3 4">
    <name type="scientific">Amphritea balenae</name>
    <dbReference type="NCBI Taxonomy" id="452629"/>
    <lineage>
        <taxon>Bacteria</taxon>
        <taxon>Pseudomonadati</taxon>
        <taxon>Pseudomonadota</taxon>
        <taxon>Gammaproteobacteria</taxon>
        <taxon>Oceanospirillales</taxon>
        <taxon>Oceanospirillaceae</taxon>
        <taxon>Amphritea</taxon>
    </lineage>
</organism>
<feature type="domain" description="Type IV pilin Tt1218-like" evidence="2">
    <location>
        <begin position="54"/>
        <end position="99"/>
    </location>
</feature>
<dbReference type="InterPro" id="IPR012902">
    <property type="entry name" value="N_methyl_site"/>
</dbReference>
<accession>A0A3P1SJ76</accession>
<dbReference type="AlphaFoldDB" id="A0A3P1SJ76"/>
<sequence length="163" mass="17811">MSLRRYIPSLLSGRYLNRRVTHSYSLSSQGFTLIEVLVSLVLVSISVLGTLSVQARVAQQNLHAYSRSQAVSLAYDMAERMRLNTQAVIDGSYTLNLKADPVAGSSIASQDLSGWINSVSTLLPEGDGAISVDAVNRQASITICWTKDRNNSCSESYLLRILL</sequence>
<keyword evidence="1" id="KW-0812">Transmembrane</keyword>
<dbReference type="RefSeq" id="WP_124927503.1">
    <property type="nucleotide sequence ID" value="NZ_BMOH01000009.1"/>
</dbReference>
<comment type="caution">
    <text evidence="3">The sequence shown here is derived from an EMBL/GenBank/DDBJ whole genome shotgun (WGS) entry which is preliminary data.</text>
</comment>
<dbReference type="PROSITE" id="PS00409">
    <property type="entry name" value="PROKAR_NTER_METHYL"/>
    <property type="match status" value="1"/>
</dbReference>
<evidence type="ECO:0000256" key="1">
    <source>
        <dbReference type="SAM" id="Phobius"/>
    </source>
</evidence>
<dbReference type="Pfam" id="PF07963">
    <property type="entry name" value="N_methyl"/>
    <property type="match status" value="1"/>
</dbReference>
<dbReference type="OrthoDB" id="8547299at2"/>
<dbReference type="InterPro" id="IPR013362">
    <property type="entry name" value="Pilus_4_PilV"/>
</dbReference>
<proteinExistence type="predicted"/>
<dbReference type="EMBL" id="RQXV01000012">
    <property type="protein sequence ID" value="RRC97333.1"/>
    <property type="molecule type" value="Genomic_DNA"/>
</dbReference>
<protein>
    <submittedName>
        <fullName evidence="3">Type IV pilus modification protein PilV</fullName>
    </submittedName>
</protein>
<keyword evidence="4" id="KW-1185">Reference proteome</keyword>
<evidence type="ECO:0000259" key="2">
    <source>
        <dbReference type="Pfam" id="PF22150"/>
    </source>
</evidence>
<gene>
    <name evidence="3" type="primary">pilV</name>
    <name evidence="3" type="ORF">EHS89_17650</name>
</gene>
<evidence type="ECO:0000313" key="3">
    <source>
        <dbReference type="EMBL" id="RRC97333.1"/>
    </source>
</evidence>
<reference evidence="3 4" key="1">
    <citation type="submission" date="2018-11" db="EMBL/GenBank/DDBJ databases">
        <title>The draft genome sequence of Amphritea balenae JAMM 1525T.</title>
        <authorList>
            <person name="Fang Z."/>
            <person name="Zhang Y."/>
            <person name="Han X."/>
        </authorList>
    </citation>
    <scope>NUCLEOTIDE SEQUENCE [LARGE SCALE GENOMIC DNA]</scope>
    <source>
        <strain evidence="3 4">JAMM 1525</strain>
    </source>
</reference>
<keyword evidence="1" id="KW-0472">Membrane</keyword>
<dbReference type="Proteomes" id="UP000267535">
    <property type="component" value="Unassembled WGS sequence"/>
</dbReference>